<name>A0A1H2WQV5_9PSEU</name>
<dbReference type="InterPro" id="IPR029060">
    <property type="entry name" value="PIN-like_dom_sf"/>
</dbReference>
<dbReference type="STRING" id="418495.SAMN05216215_1005232"/>
<dbReference type="GO" id="GO:0046872">
    <property type="term" value="F:metal ion binding"/>
    <property type="evidence" value="ECO:0007669"/>
    <property type="project" value="UniProtKB-KW"/>
</dbReference>
<dbReference type="OrthoDB" id="4750219at2"/>
<dbReference type="Proteomes" id="UP000199529">
    <property type="component" value="Unassembled WGS sequence"/>
</dbReference>
<keyword evidence="2" id="KW-0479">Metal-binding</keyword>
<dbReference type="GO" id="GO:0004518">
    <property type="term" value="F:nuclease activity"/>
    <property type="evidence" value="ECO:0007669"/>
    <property type="project" value="UniProtKB-KW"/>
</dbReference>
<dbReference type="AlphaFoldDB" id="A0A1H2WQV5"/>
<proteinExistence type="predicted"/>
<evidence type="ECO:0000259" key="5">
    <source>
        <dbReference type="Pfam" id="PF01850"/>
    </source>
</evidence>
<protein>
    <recommendedName>
        <fullName evidence="5">PIN domain-containing protein</fullName>
    </recommendedName>
</protein>
<keyword evidence="1" id="KW-0540">Nuclease</keyword>
<dbReference type="GO" id="GO:0016787">
    <property type="term" value="F:hydrolase activity"/>
    <property type="evidence" value="ECO:0007669"/>
    <property type="project" value="UniProtKB-KW"/>
</dbReference>
<evidence type="ECO:0000256" key="4">
    <source>
        <dbReference type="ARBA" id="ARBA00022842"/>
    </source>
</evidence>
<accession>A0A1H2WQV5</accession>
<keyword evidence="3" id="KW-0378">Hydrolase</keyword>
<sequence length="131" mass="14102">MIYFDSSALVKLIAPEPESKALSQWVRERWEHPRVTSALSKVDVLRTFREVGPAAEDLASIIVSKIDQLPVKQDVLDVATELRCNVGPVDAIHLASAYKIKDALHAYVSYDPGLLAAAAEAGMTTASPGAS</sequence>
<dbReference type="InterPro" id="IPR002716">
    <property type="entry name" value="PIN_dom"/>
</dbReference>
<dbReference type="EMBL" id="FNOK01000005">
    <property type="protein sequence ID" value="SDW82359.1"/>
    <property type="molecule type" value="Genomic_DNA"/>
</dbReference>
<dbReference type="SUPFAM" id="SSF88723">
    <property type="entry name" value="PIN domain-like"/>
    <property type="match status" value="1"/>
</dbReference>
<keyword evidence="4" id="KW-0460">Magnesium</keyword>
<dbReference type="Gene3D" id="3.40.50.1010">
    <property type="entry name" value="5'-nuclease"/>
    <property type="match status" value="1"/>
</dbReference>
<evidence type="ECO:0000256" key="3">
    <source>
        <dbReference type="ARBA" id="ARBA00022801"/>
    </source>
</evidence>
<evidence type="ECO:0000256" key="2">
    <source>
        <dbReference type="ARBA" id="ARBA00022723"/>
    </source>
</evidence>
<keyword evidence="7" id="KW-1185">Reference proteome</keyword>
<evidence type="ECO:0000256" key="1">
    <source>
        <dbReference type="ARBA" id="ARBA00022722"/>
    </source>
</evidence>
<feature type="domain" description="PIN" evidence="5">
    <location>
        <begin position="2"/>
        <end position="111"/>
    </location>
</feature>
<organism evidence="6 7">
    <name type="scientific">Saccharopolyspora shandongensis</name>
    <dbReference type="NCBI Taxonomy" id="418495"/>
    <lineage>
        <taxon>Bacteria</taxon>
        <taxon>Bacillati</taxon>
        <taxon>Actinomycetota</taxon>
        <taxon>Actinomycetes</taxon>
        <taxon>Pseudonocardiales</taxon>
        <taxon>Pseudonocardiaceae</taxon>
        <taxon>Saccharopolyspora</taxon>
    </lineage>
</organism>
<gene>
    <name evidence="6" type="ORF">SAMN05216215_1005232</name>
</gene>
<evidence type="ECO:0000313" key="6">
    <source>
        <dbReference type="EMBL" id="SDW82359.1"/>
    </source>
</evidence>
<dbReference type="Pfam" id="PF01850">
    <property type="entry name" value="PIN"/>
    <property type="match status" value="1"/>
</dbReference>
<evidence type="ECO:0000313" key="7">
    <source>
        <dbReference type="Proteomes" id="UP000199529"/>
    </source>
</evidence>
<dbReference type="CDD" id="cd09874">
    <property type="entry name" value="PIN_MT3492-like"/>
    <property type="match status" value="1"/>
</dbReference>
<reference evidence="7" key="1">
    <citation type="submission" date="2016-10" db="EMBL/GenBank/DDBJ databases">
        <authorList>
            <person name="Varghese N."/>
            <person name="Submissions S."/>
        </authorList>
    </citation>
    <scope>NUCLEOTIDE SEQUENCE [LARGE SCALE GENOMIC DNA]</scope>
    <source>
        <strain evidence="7">CGMCC 4.3530</strain>
    </source>
</reference>
<dbReference type="RefSeq" id="WP_093262846.1">
    <property type="nucleotide sequence ID" value="NZ_FNOK01000005.1"/>
</dbReference>